<dbReference type="PANTHER" id="PTHR11453:SF12">
    <property type="entry name" value="BAND 3 ANION TRANSPORT PROTEIN"/>
    <property type="match status" value="1"/>
</dbReference>
<evidence type="ECO:0000259" key="2">
    <source>
        <dbReference type="Pfam" id="PF07565"/>
    </source>
</evidence>
<reference evidence="3" key="1">
    <citation type="journal article" date="2014" name="Nat. Commun.">
        <title>The rainbow trout genome provides novel insights into evolution after whole-genome duplication in vertebrates.</title>
        <authorList>
            <person name="Berthelot C."/>
            <person name="Brunet F."/>
            <person name="Chalopin D."/>
            <person name="Juanchich A."/>
            <person name="Bernard M."/>
            <person name="Noel B."/>
            <person name="Bento P."/>
            <person name="Da Silva C."/>
            <person name="Labadie K."/>
            <person name="Alberti A."/>
            <person name="Aury J.M."/>
            <person name="Louis A."/>
            <person name="Dehais P."/>
            <person name="Bardou P."/>
            <person name="Montfort J."/>
            <person name="Klopp C."/>
            <person name="Cabau C."/>
            <person name="Gaspin C."/>
            <person name="Thorgaard G.H."/>
            <person name="Boussaha M."/>
            <person name="Quillet E."/>
            <person name="Guyomard R."/>
            <person name="Galiana D."/>
            <person name="Bobe J."/>
            <person name="Volff J.N."/>
            <person name="Genet C."/>
            <person name="Wincker P."/>
            <person name="Jaillon O."/>
            <person name="Roest Crollius H."/>
            <person name="Guiguen Y."/>
        </authorList>
    </citation>
    <scope>NUCLEOTIDE SEQUENCE [LARGE SCALE GENOMIC DNA]</scope>
</reference>
<organism evidence="3 4">
    <name type="scientific">Oncorhynchus mykiss</name>
    <name type="common">Rainbow trout</name>
    <name type="synonym">Salmo gairdneri</name>
    <dbReference type="NCBI Taxonomy" id="8022"/>
    <lineage>
        <taxon>Eukaryota</taxon>
        <taxon>Metazoa</taxon>
        <taxon>Chordata</taxon>
        <taxon>Craniata</taxon>
        <taxon>Vertebrata</taxon>
        <taxon>Euteleostomi</taxon>
        <taxon>Actinopterygii</taxon>
        <taxon>Neopterygii</taxon>
        <taxon>Teleostei</taxon>
        <taxon>Protacanthopterygii</taxon>
        <taxon>Salmoniformes</taxon>
        <taxon>Salmonidae</taxon>
        <taxon>Salmoninae</taxon>
        <taxon>Oncorhynchus</taxon>
    </lineage>
</organism>
<dbReference type="SUPFAM" id="SSF55804">
    <property type="entry name" value="Phoshotransferase/anion transport protein"/>
    <property type="match status" value="1"/>
</dbReference>
<evidence type="ECO:0000256" key="1">
    <source>
        <dbReference type="SAM" id="MobiDB-lite"/>
    </source>
</evidence>
<dbReference type="Pfam" id="PF07565">
    <property type="entry name" value="Band_3_cyto"/>
    <property type="match status" value="1"/>
</dbReference>
<dbReference type="EMBL" id="FR935481">
    <property type="protein sequence ID" value="CDQ98160.1"/>
    <property type="molecule type" value="Genomic_DNA"/>
</dbReference>
<reference evidence="3" key="2">
    <citation type="submission" date="2014-03" db="EMBL/GenBank/DDBJ databases">
        <authorList>
            <person name="Genoscope - CEA"/>
        </authorList>
    </citation>
    <scope>NUCLEOTIDE SEQUENCE</scope>
</reference>
<sequence>MENDLSFGEDVMSSEEESDSAFPSPTRPGNYDLEQSRHEEDSNQAIQSIVIHTDPEAYLNLNTNANTRGDAQAYVELNELIGSSWQETGRWVGYEENLNPATGKWGPSHVSYLTFKSLIQLRKIMSTGAIILDLQASSLSAVAEKVVDELRSKGEIRATDRDGLLRALLQRRSQSEGAVAQPLGGDIEMQTFSVTKQRDTTDSVEASIVLSGKSLKYNSPPTCLNVFYLTRQVILIYNGDLHRPNPDDAGPIVRHPMGLPITA</sequence>
<dbReference type="GO" id="GO:0016323">
    <property type="term" value="C:basolateral plasma membrane"/>
    <property type="evidence" value="ECO:0007669"/>
    <property type="project" value="TreeGrafter"/>
</dbReference>
<feature type="non-terminal residue" evidence="3">
    <location>
        <position position="263"/>
    </location>
</feature>
<dbReference type="GO" id="GO:0005452">
    <property type="term" value="F:solute:inorganic anion antiporter activity"/>
    <property type="evidence" value="ECO:0007669"/>
    <property type="project" value="InterPro"/>
</dbReference>
<dbReference type="PaxDb" id="8022-A0A060ZA54"/>
<feature type="region of interest" description="Disordered" evidence="1">
    <location>
        <begin position="1"/>
        <end position="39"/>
    </location>
</feature>
<protein>
    <recommendedName>
        <fullName evidence="2">Band 3 cytoplasmic domain-containing protein</fullName>
    </recommendedName>
</protein>
<feature type="domain" description="Band 3 cytoplasmic" evidence="2">
    <location>
        <begin position="72"/>
        <end position="179"/>
    </location>
</feature>
<dbReference type="InterPro" id="IPR016152">
    <property type="entry name" value="PTrfase/Anion_transptr"/>
</dbReference>
<dbReference type="InterPro" id="IPR013769">
    <property type="entry name" value="Band3_cytoplasmic_dom"/>
</dbReference>
<dbReference type="GO" id="GO:0008509">
    <property type="term" value="F:monoatomic anion transmembrane transporter activity"/>
    <property type="evidence" value="ECO:0007669"/>
    <property type="project" value="InterPro"/>
</dbReference>
<dbReference type="GO" id="GO:0051453">
    <property type="term" value="P:regulation of intracellular pH"/>
    <property type="evidence" value="ECO:0007669"/>
    <property type="project" value="TreeGrafter"/>
</dbReference>
<accession>A0A060ZA54</accession>
<dbReference type="Gene3D" id="3.40.930.10">
    <property type="entry name" value="Mannitol-specific EII, Chain A"/>
    <property type="match status" value="1"/>
</dbReference>
<name>A0A060ZA54_ONCMY</name>
<dbReference type="Proteomes" id="UP000193380">
    <property type="component" value="Unassembled WGS sequence"/>
</dbReference>
<dbReference type="PANTHER" id="PTHR11453">
    <property type="entry name" value="ANION EXCHANGE PROTEIN"/>
    <property type="match status" value="1"/>
</dbReference>
<gene>
    <name evidence="3" type="ORF">GSONMT00010335001</name>
</gene>
<dbReference type="STRING" id="8022.A0A060ZA54"/>
<evidence type="ECO:0000313" key="4">
    <source>
        <dbReference type="Proteomes" id="UP000193380"/>
    </source>
</evidence>
<proteinExistence type="predicted"/>
<dbReference type="AlphaFoldDB" id="A0A060ZA54"/>
<evidence type="ECO:0000313" key="3">
    <source>
        <dbReference type="EMBL" id="CDQ98160.1"/>
    </source>
</evidence>
<dbReference type="InterPro" id="IPR003020">
    <property type="entry name" value="HCO3_transpt_euk"/>
</dbReference>
<dbReference type="GO" id="GO:0015106">
    <property type="term" value="F:bicarbonate transmembrane transporter activity"/>
    <property type="evidence" value="ECO:0007669"/>
    <property type="project" value="TreeGrafter"/>
</dbReference>